<name>A0A9D9DHX5_9BACL</name>
<dbReference type="AlphaFoldDB" id="A0A9D9DHX5"/>
<dbReference type="GO" id="GO:0016646">
    <property type="term" value="F:oxidoreductase activity, acting on the CH-NH group of donors, NAD or NADP as acceptor"/>
    <property type="evidence" value="ECO:0007669"/>
    <property type="project" value="UniProtKB-ARBA"/>
</dbReference>
<keyword evidence="2" id="KW-0285">Flavoprotein</keyword>
<protein>
    <submittedName>
        <fullName evidence="5">Flavin reductase</fullName>
    </submittedName>
</protein>
<evidence type="ECO:0000313" key="5">
    <source>
        <dbReference type="EMBL" id="MBO8428012.1"/>
    </source>
</evidence>
<dbReference type="EMBL" id="JADIMY010000114">
    <property type="protein sequence ID" value="MBO8428012.1"/>
    <property type="molecule type" value="Genomic_DNA"/>
</dbReference>
<dbReference type="Gene3D" id="2.30.110.10">
    <property type="entry name" value="Electron Transport, Fmn-binding Protein, Chain A"/>
    <property type="match status" value="1"/>
</dbReference>
<proteinExistence type="inferred from homology"/>
<dbReference type="InterPro" id="IPR052174">
    <property type="entry name" value="Flavoredoxin"/>
</dbReference>
<evidence type="ECO:0000256" key="1">
    <source>
        <dbReference type="ARBA" id="ARBA00001917"/>
    </source>
</evidence>
<organism evidence="5 6">
    <name type="scientific">Candidatus Onthovivens merdipullorum</name>
    <dbReference type="NCBI Taxonomy" id="2840889"/>
    <lineage>
        <taxon>Bacteria</taxon>
        <taxon>Bacillati</taxon>
        <taxon>Bacillota</taxon>
        <taxon>Bacilli</taxon>
        <taxon>Bacillales</taxon>
        <taxon>Candidatus Onthovivens</taxon>
    </lineage>
</organism>
<comment type="caution">
    <text evidence="5">The sequence shown here is derived from an EMBL/GenBank/DDBJ whole genome shotgun (WGS) entry which is preliminary data.</text>
</comment>
<evidence type="ECO:0000256" key="3">
    <source>
        <dbReference type="ARBA" id="ARBA00038054"/>
    </source>
</evidence>
<gene>
    <name evidence="5" type="ORF">IAC58_05680</name>
</gene>
<dbReference type="PANTHER" id="PTHR43567:SF1">
    <property type="entry name" value="FLAVOREDOXIN"/>
    <property type="match status" value="1"/>
</dbReference>
<dbReference type="Pfam" id="PF01613">
    <property type="entry name" value="Flavin_Reduct"/>
    <property type="match status" value="1"/>
</dbReference>
<dbReference type="InterPro" id="IPR012349">
    <property type="entry name" value="Split_barrel_FMN-bd"/>
</dbReference>
<evidence type="ECO:0000313" key="6">
    <source>
        <dbReference type="Proteomes" id="UP000823613"/>
    </source>
</evidence>
<dbReference type="InterPro" id="IPR002563">
    <property type="entry name" value="Flavin_Rdtase-like_dom"/>
</dbReference>
<evidence type="ECO:0000256" key="2">
    <source>
        <dbReference type="ARBA" id="ARBA00022630"/>
    </source>
</evidence>
<sequence>MRKSFKNQPYVFPQPVFIIATYDEEGNADAMNAAWGGISGEHELMMCLSAYHKTVKNILLKKEFTVSMGTRKTLVECDYFGIASGNKVKDKIKEVGFTTTKSELIDAPIINELPLTFECRLISYDKETEILRAEIVNCSADESILTDGKIDVTKLEPISYNGVDFSYLVVKEKVGNAFKDGKKFIK</sequence>
<dbReference type="Proteomes" id="UP000823613">
    <property type="component" value="Unassembled WGS sequence"/>
</dbReference>
<dbReference type="SUPFAM" id="SSF50475">
    <property type="entry name" value="FMN-binding split barrel"/>
    <property type="match status" value="1"/>
</dbReference>
<comment type="cofactor">
    <cofactor evidence="1">
        <name>FMN</name>
        <dbReference type="ChEBI" id="CHEBI:58210"/>
    </cofactor>
</comment>
<reference evidence="5" key="1">
    <citation type="submission" date="2020-10" db="EMBL/GenBank/DDBJ databases">
        <authorList>
            <person name="Gilroy R."/>
        </authorList>
    </citation>
    <scope>NUCLEOTIDE SEQUENCE</scope>
    <source>
        <strain evidence="5">11159</strain>
    </source>
</reference>
<dbReference type="PANTHER" id="PTHR43567">
    <property type="entry name" value="FLAVOREDOXIN-RELATED-RELATED"/>
    <property type="match status" value="1"/>
</dbReference>
<accession>A0A9D9DHX5</accession>
<comment type="similarity">
    <text evidence="3">Belongs to the flavoredoxin family.</text>
</comment>
<evidence type="ECO:0000259" key="4">
    <source>
        <dbReference type="Pfam" id="PF01613"/>
    </source>
</evidence>
<feature type="domain" description="Flavin reductase like" evidence="4">
    <location>
        <begin position="12"/>
        <end position="143"/>
    </location>
</feature>
<reference evidence="5" key="2">
    <citation type="journal article" date="2021" name="PeerJ">
        <title>Extensive microbial diversity within the chicken gut microbiome revealed by metagenomics and culture.</title>
        <authorList>
            <person name="Gilroy R."/>
            <person name="Ravi A."/>
            <person name="Getino M."/>
            <person name="Pursley I."/>
            <person name="Horton D.L."/>
            <person name="Alikhan N.F."/>
            <person name="Baker D."/>
            <person name="Gharbi K."/>
            <person name="Hall N."/>
            <person name="Watson M."/>
            <person name="Adriaenssens E.M."/>
            <person name="Foster-Nyarko E."/>
            <person name="Jarju S."/>
            <person name="Secka A."/>
            <person name="Antonio M."/>
            <person name="Oren A."/>
            <person name="Chaudhuri R.R."/>
            <person name="La Ragione R."/>
            <person name="Hildebrand F."/>
            <person name="Pallen M.J."/>
        </authorList>
    </citation>
    <scope>NUCLEOTIDE SEQUENCE</scope>
    <source>
        <strain evidence="5">11159</strain>
    </source>
</reference>
<dbReference type="GO" id="GO:0010181">
    <property type="term" value="F:FMN binding"/>
    <property type="evidence" value="ECO:0007669"/>
    <property type="project" value="InterPro"/>
</dbReference>